<feature type="compositionally biased region" description="Polar residues" evidence="1">
    <location>
        <begin position="1"/>
        <end position="10"/>
    </location>
</feature>
<reference evidence="3" key="1">
    <citation type="submission" date="2016-10" db="EMBL/GenBank/DDBJ databases">
        <authorList>
            <person name="Varghese N."/>
            <person name="Submissions S."/>
        </authorList>
    </citation>
    <scope>NUCLEOTIDE SEQUENCE [LARGE SCALE GENOMIC DNA]</scope>
    <source>
        <strain evidence="3">LMG 22563</strain>
    </source>
</reference>
<protein>
    <submittedName>
        <fullName evidence="2">Uncharacterized protein</fullName>
    </submittedName>
</protein>
<gene>
    <name evidence="2" type="ORF">SAMN05216602_2418</name>
</gene>
<dbReference type="RefSeq" id="WP_074883704.1">
    <property type="nucleotide sequence ID" value="NZ_FORC01000002.1"/>
</dbReference>
<dbReference type="AlphaFoldDB" id="A0A1I3KCZ3"/>
<dbReference type="OrthoDB" id="7013761at2"/>
<dbReference type="Proteomes" id="UP000183018">
    <property type="component" value="Unassembled WGS sequence"/>
</dbReference>
<organism evidence="2 3">
    <name type="scientific">Phytopseudomonas argentinensis</name>
    <dbReference type="NCBI Taxonomy" id="289370"/>
    <lineage>
        <taxon>Bacteria</taxon>
        <taxon>Pseudomonadati</taxon>
        <taxon>Pseudomonadota</taxon>
        <taxon>Gammaproteobacteria</taxon>
        <taxon>Pseudomonadales</taxon>
        <taxon>Pseudomonadaceae</taxon>
        <taxon>Phytopseudomonas</taxon>
    </lineage>
</organism>
<evidence type="ECO:0000313" key="2">
    <source>
        <dbReference type="EMBL" id="SFI70148.1"/>
    </source>
</evidence>
<feature type="region of interest" description="Disordered" evidence="1">
    <location>
        <begin position="1"/>
        <end position="72"/>
    </location>
</feature>
<dbReference type="EMBL" id="FORC01000002">
    <property type="protein sequence ID" value="SFI70148.1"/>
    <property type="molecule type" value="Genomic_DNA"/>
</dbReference>
<name>A0A1I3KCZ3_9GAMM</name>
<proteinExistence type="predicted"/>
<feature type="compositionally biased region" description="Basic and acidic residues" evidence="1">
    <location>
        <begin position="50"/>
        <end position="72"/>
    </location>
</feature>
<evidence type="ECO:0000256" key="1">
    <source>
        <dbReference type="SAM" id="MobiDB-lite"/>
    </source>
</evidence>
<keyword evidence="3" id="KW-1185">Reference proteome</keyword>
<feature type="compositionally biased region" description="Basic and acidic residues" evidence="1">
    <location>
        <begin position="26"/>
        <end position="41"/>
    </location>
</feature>
<evidence type="ECO:0000313" key="3">
    <source>
        <dbReference type="Proteomes" id="UP000183018"/>
    </source>
</evidence>
<sequence>MSQSPIDQTPPNSPAKDVEGDNVNVVKKENQRPGEKTEAVDRTITPTSIKTKEQEAEKIKQASEEARRKLDD</sequence>
<accession>A0A1I3KCZ3</accession>